<gene>
    <name evidence="2" type="ORF">F1P34_06960</name>
</gene>
<dbReference type="Gene3D" id="3.30.450.20">
    <property type="entry name" value="PAS domain"/>
    <property type="match status" value="2"/>
</dbReference>
<dbReference type="CDD" id="cd12913">
    <property type="entry name" value="PDC1_MCP_like"/>
    <property type="match status" value="1"/>
</dbReference>
<evidence type="ECO:0000256" key="1">
    <source>
        <dbReference type="SAM" id="Phobius"/>
    </source>
</evidence>
<dbReference type="Pfam" id="PF22673">
    <property type="entry name" value="MCP-like_PDC_1"/>
    <property type="match status" value="1"/>
</dbReference>
<dbReference type="InterPro" id="IPR029151">
    <property type="entry name" value="Sensor-like_sf"/>
</dbReference>
<proteinExistence type="predicted"/>
<feature type="non-terminal residue" evidence="2">
    <location>
        <position position="350"/>
    </location>
</feature>
<name>A0A6C7TMS2_CAMCO</name>
<keyword evidence="1" id="KW-0812">Transmembrane</keyword>
<reference evidence="2" key="1">
    <citation type="submission" date="2019-09" db="EMBL/GenBank/DDBJ databases">
        <authorList>
            <person name="Ashton P.M."/>
            <person name="Dallman T."/>
            <person name="Nair S."/>
            <person name="De Pinna E."/>
            <person name="Peters T."/>
            <person name="Grant K."/>
        </authorList>
    </citation>
    <scope>NUCLEOTIDE SEQUENCE</scope>
    <source>
        <strain evidence="2">149183</strain>
    </source>
</reference>
<dbReference type="SUPFAM" id="SSF103190">
    <property type="entry name" value="Sensory domain-like"/>
    <property type="match status" value="1"/>
</dbReference>
<sequence>MNSIKIKLSFIANLIAVFALIVLGVVSFYFTKNSLHEAALREQTNLLKATQNVIEDYKAQNSVIVENLAKDILSLPYEALNSQDNLIQYVSPVLKDYRHTVNALATFIGQSNGEAIVSDNLSDQKKLNVRIDGKANGYNATTRDWYKNTVNANSVVVSPPYIDAVTKEFVITYSKALYKDGKFVGVLGVDVLLTNLQHQIARTPGNTFVFDRFDKIFAATNPKLLDPSVDHSPVLNAYKANGDYKFFTYSLHDQERLGTCTKVLTYTVCVTESTDIIDKPIAQAAFIQIIAVVIIITCSIIILYFIISRYLSPLASIQAGLNSFFDFINHKTKDVSTIDVKTNDEFGQIS</sequence>
<feature type="transmembrane region" description="Helical" evidence="1">
    <location>
        <begin position="12"/>
        <end position="30"/>
    </location>
</feature>
<keyword evidence="1" id="KW-0472">Membrane</keyword>
<accession>A0A6C7TMS2</accession>
<comment type="caution">
    <text evidence="2">The sequence shown here is derived from an EMBL/GenBank/DDBJ whole genome shotgun (WGS) entry which is preliminary data.</text>
</comment>
<evidence type="ECO:0000313" key="2">
    <source>
        <dbReference type="EMBL" id="ECR3230617.1"/>
    </source>
</evidence>
<keyword evidence="1" id="KW-1133">Transmembrane helix</keyword>
<feature type="transmembrane region" description="Helical" evidence="1">
    <location>
        <begin position="285"/>
        <end position="307"/>
    </location>
</feature>
<organism evidence="2">
    <name type="scientific">Campylobacter coli</name>
    <dbReference type="NCBI Taxonomy" id="195"/>
    <lineage>
        <taxon>Bacteria</taxon>
        <taxon>Pseudomonadati</taxon>
        <taxon>Campylobacterota</taxon>
        <taxon>Epsilonproteobacteria</taxon>
        <taxon>Campylobacterales</taxon>
        <taxon>Campylobacteraceae</taxon>
        <taxon>Campylobacter</taxon>
    </lineage>
</organism>
<protein>
    <submittedName>
        <fullName evidence="2">Methyl-accepting chemotaxis protein</fullName>
    </submittedName>
</protein>
<dbReference type="AlphaFoldDB" id="A0A6C7TMS2"/>
<dbReference type="EMBL" id="AAKFQD010000049">
    <property type="protein sequence ID" value="ECR3230617.1"/>
    <property type="molecule type" value="Genomic_DNA"/>
</dbReference>